<evidence type="ECO:0000313" key="2">
    <source>
        <dbReference type="Proteomes" id="UP000777560"/>
    </source>
</evidence>
<comment type="caution">
    <text evidence="1">The sequence shown here is derived from an EMBL/GenBank/DDBJ whole genome shotgun (WGS) entry which is preliminary data.</text>
</comment>
<protein>
    <submittedName>
        <fullName evidence="1">Uncharacterized protein</fullName>
    </submittedName>
</protein>
<organism evidence="1 2">
    <name type="scientific">Apilactobacillus micheneri</name>
    <dbReference type="NCBI Taxonomy" id="1899430"/>
    <lineage>
        <taxon>Bacteria</taxon>
        <taxon>Bacillati</taxon>
        <taxon>Bacillota</taxon>
        <taxon>Bacilli</taxon>
        <taxon>Lactobacillales</taxon>
        <taxon>Lactobacillaceae</taxon>
        <taxon>Apilactobacillus</taxon>
    </lineage>
</organism>
<proteinExistence type="predicted"/>
<keyword evidence="2" id="KW-1185">Reference proteome</keyword>
<dbReference type="Proteomes" id="UP000777560">
    <property type="component" value="Unassembled WGS sequence"/>
</dbReference>
<evidence type="ECO:0000313" key="1">
    <source>
        <dbReference type="EMBL" id="TPR26244.1"/>
    </source>
</evidence>
<reference evidence="1 2" key="1">
    <citation type="submission" date="2018-08" db="EMBL/GenBank/DDBJ databases">
        <title>Comparative genomics of wild bee and flower associated Lactobacillus reveals potential adaptation to the bee host.</title>
        <authorList>
            <person name="Vuong H.Q."/>
            <person name="Mcfrederick Q.S."/>
        </authorList>
    </citation>
    <scope>NUCLEOTIDE SEQUENCE [LARGE SCALE GENOMIC DNA]</scope>
    <source>
        <strain evidence="1 2">HV_13</strain>
    </source>
</reference>
<accession>A0ABY2YY45</accession>
<gene>
    <name evidence="1" type="ORF">DY114_00675</name>
</gene>
<dbReference type="EMBL" id="QUAV01000001">
    <property type="protein sequence ID" value="TPR26244.1"/>
    <property type="molecule type" value="Genomic_DNA"/>
</dbReference>
<sequence length="82" mass="9620">MKKNNLQLSLIKNNSKKMHNLISSGDNLKLNSIADDIIISDDKSYFKRLCNILIDHIYTKKDPRRIIIHWKSEKSSDTTIEY</sequence>
<name>A0ABY2YY45_9LACO</name>